<evidence type="ECO:0000313" key="3">
    <source>
        <dbReference type="EMBL" id="QGS08782.1"/>
    </source>
</evidence>
<feature type="compositionally biased region" description="Low complexity" evidence="1">
    <location>
        <begin position="24"/>
        <end position="41"/>
    </location>
</feature>
<reference evidence="3 4" key="1">
    <citation type="submission" date="2019-11" db="EMBL/GenBank/DDBJ databases">
        <title>FDA dAtabase for Regulatory Grade micrObial Sequences (FDA-ARGOS): Supporting development and validation of Infectious Disease Dx tests.</title>
        <authorList>
            <person name="Turner S."/>
            <person name="Byrd R."/>
            <person name="Tallon L."/>
            <person name="Sadzewicz L."/>
            <person name="Vavikolanu K."/>
            <person name="Mehta A."/>
            <person name="Aluvathingal J."/>
            <person name="Nadendla S."/>
            <person name="Myers T."/>
            <person name="Yan Y."/>
            <person name="Sichtig H."/>
        </authorList>
    </citation>
    <scope>NUCLEOTIDE SEQUENCE [LARGE SCALE GENOMIC DNA]</scope>
    <source>
        <strain evidence="3 4">FDAARGOS_741</strain>
    </source>
</reference>
<evidence type="ECO:0008006" key="5">
    <source>
        <dbReference type="Google" id="ProtNLM"/>
    </source>
</evidence>
<accession>A0AAP9HCB8</accession>
<evidence type="ECO:0000256" key="2">
    <source>
        <dbReference type="SAM" id="SignalP"/>
    </source>
</evidence>
<name>A0AAP9HCB8_9BACL</name>
<sequence>MKKFISILIALLTTTTLTACQSNTTQNKETTSTKTESTSTSDASNKQKSETNKETNKETENTQIIGSDEYGYVKVPKNWFHFKDVKGGNDIQYSDGSTYNIVTLNIFRPSQLGISETEYASIDPIYVANSVLSGQKNTSAFQKVWGAKSKIGEYDAYVVNSITTSGKYFVTWVFRANDGKIHYASLEGNEATIKELLPMIEKSWTLKK</sequence>
<feature type="region of interest" description="Disordered" evidence="1">
    <location>
        <begin position="24"/>
        <end position="62"/>
    </location>
</feature>
<dbReference type="RefSeq" id="WP_004633060.1">
    <property type="nucleotide sequence ID" value="NZ_CP046314.1"/>
</dbReference>
<feature type="signal peptide" evidence="2">
    <location>
        <begin position="1"/>
        <end position="19"/>
    </location>
</feature>
<protein>
    <recommendedName>
        <fullName evidence="5">Lipoprotein</fullName>
    </recommendedName>
</protein>
<evidence type="ECO:0000256" key="1">
    <source>
        <dbReference type="SAM" id="MobiDB-lite"/>
    </source>
</evidence>
<keyword evidence="4" id="KW-1185">Reference proteome</keyword>
<proteinExistence type="predicted"/>
<dbReference type="Proteomes" id="UP000425411">
    <property type="component" value="Chromosome"/>
</dbReference>
<evidence type="ECO:0000313" key="4">
    <source>
        <dbReference type="Proteomes" id="UP000425411"/>
    </source>
</evidence>
<gene>
    <name evidence="3" type="ORF">FOC49_02240</name>
</gene>
<keyword evidence="2" id="KW-0732">Signal</keyword>
<organism evidence="3 4">
    <name type="scientific">Gemella morbillorum</name>
    <dbReference type="NCBI Taxonomy" id="29391"/>
    <lineage>
        <taxon>Bacteria</taxon>
        <taxon>Bacillati</taxon>
        <taxon>Bacillota</taxon>
        <taxon>Bacilli</taxon>
        <taxon>Bacillales</taxon>
        <taxon>Gemellaceae</taxon>
        <taxon>Gemella</taxon>
    </lineage>
</organism>
<dbReference type="AlphaFoldDB" id="A0AAP9HCB8"/>
<feature type="compositionally biased region" description="Basic and acidic residues" evidence="1">
    <location>
        <begin position="45"/>
        <end position="60"/>
    </location>
</feature>
<dbReference type="EMBL" id="CP046314">
    <property type="protein sequence ID" value="QGS08782.1"/>
    <property type="molecule type" value="Genomic_DNA"/>
</dbReference>
<feature type="chain" id="PRO_5043018464" description="Lipoprotein" evidence="2">
    <location>
        <begin position="20"/>
        <end position="208"/>
    </location>
</feature>
<dbReference type="PROSITE" id="PS51257">
    <property type="entry name" value="PROKAR_LIPOPROTEIN"/>
    <property type="match status" value="1"/>
</dbReference>